<feature type="compositionally biased region" description="Low complexity" evidence="1">
    <location>
        <begin position="175"/>
        <end position="192"/>
    </location>
</feature>
<feature type="region of interest" description="Disordered" evidence="1">
    <location>
        <begin position="51"/>
        <end position="74"/>
    </location>
</feature>
<sequence length="283" mass="31973">MFYSANQSTVPRLLQANLRWDDAETTQVVHHPDHCYPKYWVLFLLTTMAPQQKKGKQREDQAAYRPRLTEAEKRERARVASAAHYRRHPEVREKKRLLMRELRAARKLARRQWDPPKRTRILKLLQQQEDEVMEVDEEAVTLRRPNTGISRQSTPTWREQATTPIWSPLPPSSPLSPDTPSTPRSLPTSRSPQGTPPRPRCPEEPVPNWSPLPPSSPPSPDTPSTARSLPSGGSSPYCGSYGGRVSPGVSASPVATARGQMASQVFERFLGVQGGVDRMWNNF</sequence>
<name>A0AAD6SNV2_9AGAR</name>
<feature type="compositionally biased region" description="Low complexity" evidence="1">
    <location>
        <begin position="222"/>
        <end position="239"/>
    </location>
</feature>
<comment type="caution">
    <text evidence="2">The sequence shown here is derived from an EMBL/GenBank/DDBJ whole genome shotgun (WGS) entry which is preliminary data.</text>
</comment>
<accession>A0AAD6SNV2</accession>
<feature type="compositionally biased region" description="Basic and acidic residues" evidence="1">
    <location>
        <begin position="57"/>
        <end position="74"/>
    </location>
</feature>
<dbReference type="Proteomes" id="UP001218188">
    <property type="component" value="Unassembled WGS sequence"/>
</dbReference>
<evidence type="ECO:0000313" key="3">
    <source>
        <dbReference type="Proteomes" id="UP001218188"/>
    </source>
</evidence>
<proteinExistence type="predicted"/>
<feature type="region of interest" description="Disordered" evidence="1">
    <location>
        <begin position="136"/>
        <end position="253"/>
    </location>
</feature>
<evidence type="ECO:0000313" key="2">
    <source>
        <dbReference type="EMBL" id="KAJ7029112.1"/>
    </source>
</evidence>
<organism evidence="2 3">
    <name type="scientific">Mycena alexandri</name>
    <dbReference type="NCBI Taxonomy" id="1745969"/>
    <lineage>
        <taxon>Eukaryota</taxon>
        <taxon>Fungi</taxon>
        <taxon>Dikarya</taxon>
        <taxon>Basidiomycota</taxon>
        <taxon>Agaricomycotina</taxon>
        <taxon>Agaricomycetes</taxon>
        <taxon>Agaricomycetidae</taxon>
        <taxon>Agaricales</taxon>
        <taxon>Marasmiineae</taxon>
        <taxon>Mycenaceae</taxon>
        <taxon>Mycena</taxon>
    </lineage>
</organism>
<protein>
    <submittedName>
        <fullName evidence="2">Uncharacterized protein</fullName>
    </submittedName>
</protein>
<keyword evidence="3" id="KW-1185">Reference proteome</keyword>
<feature type="compositionally biased region" description="Polar residues" evidence="1">
    <location>
        <begin position="147"/>
        <end position="165"/>
    </location>
</feature>
<evidence type="ECO:0000256" key="1">
    <source>
        <dbReference type="SAM" id="MobiDB-lite"/>
    </source>
</evidence>
<dbReference type="AlphaFoldDB" id="A0AAD6SNV2"/>
<dbReference type="EMBL" id="JARJCM010000105">
    <property type="protein sequence ID" value="KAJ7029112.1"/>
    <property type="molecule type" value="Genomic_DNA"/>
</dbReference>
<feature type="compositionally biased region" description="Pro residues" evidence="1">
    <location>
        <begin position="194"/>
        <end position="221"/>
    </location>
</feature>
<gene>
    <name evidence="2" type="ORF">C8F04DRAFT_1188046</name>
</gene>
<reference evidence="2" key="1">
    <citation type="submission" date="2023-03" db="EMBL/GenBank/DDBJ databases">
        <title>Massive genome expansion in bonnet fungi (Mycena s.s.) driven by repeated elements and novel gene families across ecological guilds.</title>
        <authorList>
            <consortium name="Lawrence Berkeley National Laboratory"/>
            <person name="Harder C.B."/>
            <person name="Miyauchi S."/>
            <person name="Viragh M."/>
            <person name="Kuo A."/>
            <person name="Thoen E."/>
            <person name="Andreopoulos B."/>
            <person name="Lu D."/>
            <person name="Skrede I."/>
            <person name="Drula E."/>
            <person name="Henrissat B."/>
            <person name="Morin E."/>
            <person name="Kohler A."/>
            <person name="Barry K."/>
            <person name="LaButti K."/>
            <person name="Morin E."/>
            <person name="Salamov A."/>
            <person name="Lipzen A."/>
            <person name="Mereny Z."/>
            <person name="Hegedus B."/>
            <person name="Baldrian P."/>
            <person name="Stursova M."/>
            <person name="Weitz H."/>
            <person name="Taylor A."/>
            <person name="Grigoriev I.V."/>
            <person name="Nagy L.G."/>
            <person name="Martin F."/>
            <person name="Kauserud H."/>
        </authorList>
    </citation>
    <scope>NUCLEOTIDE SEQUENCE</scope>
    <source>
        <strain evidence="2">CBHHK200</strain>
    </source>
</reference>